<feature type="domain" description="N-acetyltransferase" evidence="1">
    <location>
        <begin position="3"/>
        <end position="166"/>
    </location>
</feature>
<sequence length="166" mass="19180">MEFRLRSWTIDDLDNLVKYANNYKIARNLTNKFPYPYTKQDGVNFINFASNVSENRIFAIEIDGKACGGIGLHPQSDIQCKNVEIGYWLAEPFWGRGIMTKAIKEVVAHGFANMEIDRIFARPFGSNIASQKLLEKSGFVLEAKFDKTFFKFGEYEDELIYAVRRR</sequence>
<reference evidence="2 3" key="1">
    <citation type="journal article" date="2013" name="Int. J. Syst. Evol. Microbiol.">
        <title>Aquimarina gracilis sp. nov., isolated from the gut microflora of a mussel, Mytilus coruscus, and emended description of Aquimarina spongiae.</title>
        <authorList>
            <person name="Park S.C."/>
            <person name="Choe H.N."/>
            <person name="Baik K.S."/>
            <person name="Seong C.N."/>
        </authorList>
    </citation>
    <scope>NUCLEOTIDE SEQUENCE [LARGE SCALE GENOMIC DNA]</scope>
    <source>
        <strain evidence="2 3">PSC32</strain>
    </source>
</reference>
<keyword evidence="3" id="KW-1185">Reference proteome</keyword>
<organism evidence="2 3">
    <name type="scientific">Aquimarina gracilis</name>
    <dbReference type="NCBI Taxonomy" id="874422"/>
    <lineage>
        <taxon>Bacteria</taxon>
        <taxon>Pseudomonadati</taxon>
        <taxon>Bacteroidota</taxon>
        <taxon>Flavobacteriia</taxon>
        <taxon>Flavobacteriales</taxon>
        <taxon>Flavobacteriaceae</taxon>
        <taxon>Aquimarina</taxon>
    </lineage>
</organism>
<proteinExistence type="predicted"/>
<evidence type="ECO:0000313" key="2">
    <source>
        <dbReference type="EMBL" id="MEB3347971.1"/>
    </source>
</evidence>
<protein>
    <submittedName>
        <fullName evidence="2">GNAT family protein</fullName>
        <ecNumber evidence="2">2.-.-.-</ecNumber>
    </submittedName>
</protein>
<dbReference type="EC" id="2.-.-.-" evidence="2"/>
<dbReference type="InterPro" id="IPR000182">
    <property type="entry name" value="GNAT_dom"/>
</dbReference>
<dbReference type="PANTHER" id="PTHR43328:SF1">
    <property type="entry name" value="N-ACETYLTRANSFERASE DOMAIN-CONTAINING PROTEIN"/>
    <property type="match status" value="1"/>
</dbReference>
<dbReference type="Pfam" id="PF13302">
    <property type="entry name" value="Acetyltransf_3"/>
    <property type="match status" value="1"/>
</dbReference>
<evidence type="ECO:0000313" key="3">
    <source>
        <dbReference type="Proteomes" id="UP001327027"/>
    </source>
</evidence>
<name>A0ABU6A1K7_9FLAO</name>
<dbReference type="Proteomes" id="UP001327027">
    <property type="component" value="Unassembled WGS sequence"/>
</dbReference>
<dbReference type="EMBL" id="JAYKLX010000011">
    <property type="protein sequence ID" value="MEB3347971.1"/>
    <property type="molecule type" value="Genomic_DNA"/>
</dbReference>
<accession>A0ABU6A1K7</accession>
<comment type="caution">
    <text evidence="2">The sequence shown here is derived from an EMBL/GenBank/DDBJ whole genome shotgun (WGS) entry which is preliminary data.</text>
</comment>
<dbReference type="SUPFAM" id="SSF55729">
    <property type="entry name" value="Acyl-CoA N-acyltransferases (Nat)"/>
    <property type="match status" value="1"/>
</dbReference>
<evidence type="ECO:0000259" key="1">
    <source>
        <dbReference type="PROSITE" id="PS51186"/>
    </source>
</evidence>
<dbReference type="InterPro" id="IPR016181">
    <property type="entry name" value="Acyl_CoA_acyltransferase"/>
</dbReference>
<keyword evidence="2" id="KW-0808">Transferase</keyword>
<dbReference type="Gene3D" id="3.40.630.30">
    <property type="match status" value="1"/>
</dbReference>
<dbReference type="GO" id="GO:0016740">
    <property type="term" value="F:transferase activity"/>
    <property type="evidence" value="ECO:0007669"/>
    <property type="project" value="UniProtKB-KW"/>
</dbReference>
<gene>
    <name evidence="2" type="ORF">U6A24_21025</name>
</gene>
<dbReference type="PANTHER" id="PTHR43328">
    <property type="entry name" value="ACETYLTRANSFERASE-RELATED"/>
    <property type="match status" value="1"/>
</dbReference>
<dbReference type="PROSITE" id="PS51186">
    <property type="entry name" value="GNAT"/>
    <property type="match status" value="1"/>
</dbReference>
<dbReference type="RefSeq" id="WP_324181995.1">
    <property type="nucleotide sequence ID" value="NZ_BAABAW010000006.1"/>
</dbReference>